<evidence type="ECO:0000313" key="1">
    <source>
        <dbReference type="EMBL" id="KHG29835.1"/>
    </source>
</evidence>
<sequence length="17" mass="1858">MISLGVFMKTTSQKLSS</sequence>
<organism evidence="1 2">
    <name type="scientific">Gossypium arboreum</name>
    <name type="common">Tree cotton</name>
    <name type="synonym">Gossypium nanking</name>
    <dbReference type="NCBI Taxonomy" id="29729"/>
    <lineage>
        <taxon>Eukaryota</taxon>
        <taxon>Viridiplantae</taxon>
        <taxon>Streptophyta</taxon>
        <taxon>Embryophyta</taxon>
        <taxon>Tracheophyta</taxon>
        <taxon>Spermatophyta</taxon>
        <taxon>Magnoliopsida</taxon>
        <taxon>eudicotyledons</taxon>
        <taxon>Gunneridae</taxon>
        <taxon>Pentapetalae</taxon>
        <taxon>rosids</taxon>
        <taxon>malvids</taxon>
        <taxon>Malvales</taxon>
        <taxon>Malvaceae</taxon>
        <taxon>Malvoideae</taxon>
        <taxon>Gossypium</taxon>
    </lineage>
</organism>
<dbReference type="EMBL" id="KN452366">
    <property type="protein sequence ID" value="KHG29835.1"/>
    <property type="molecule type" value="Genomic_DNA"/>
</dbReference>
<gene>
    <name evidence="1" type="ORF">F383_10010</name>
</gene>
<evidence type="ECO:0000313" key="2">
    <source>
        <dbReference type="Proteomes" id="UP000032142"/>
    </source>
</evidence>
<dbReference type="AlphaFoldDB" id="A0A0B0PXU5"/>
<keyword evidence="2" id="KW-1185">Reference proteome</keyword>
<name>A0A0B0PXU5_GOSAR</name>
<protein>
    <submittedName>
        <fullName evidence="1">Uncharacterized protein</fullName>
    </submittedName>
</protein>
<dbReference type="Proteomes" id="UP000032142">
    <property type="component" value="Unassembled WGS sequence"/>
</dbReference>
<accession>A0A0B0PXU5</accession>
<proteinExistence type="predicted"/>
<reference evidence="2" key="1">
    <citation type="submission" date="2014-09" db="EMBL/GenBank/DDBJ databases">
        <authorList>
            <person name="Mudge J."/>
            <person name="Ramaraj T."/>
            <person name="Lindquist I.E."/>
            <person name="Bharti A.K."/>
            <person name="Sundararajan A."/>
            <person name="Cameron C.T."/>
            <person name="Woodward J.E."/>
            <person name="May G.D."/>
            <person name="Brubaker C."/>
            <person name="Broadhvest J."/>
            <person name="Wilkins T.A."/>
        </authorList>
    </citation>
    <scope>NUCLEOTIDE SEQUENCE</scope>
    <source>
        <strain evidence="2">cv. AKA8401</strain>
    </source>
</reference>